<dbReference type="RefSeq" id="YP_008992310.1">
    <property type="nucleotide sequence ID" value="NC_023209.1"/>
</dbReference>
<geneLocation type="mitochondrion" evidence="1"/>
<organism evidence="1">
    <name type="scientific">Salvia miltiorrhiza</name>
    <name type="common">Chinese sage</name>
    <dbReference type="NCBI Taxonomy" id="226208"/>
    <lineage>
        <taxon>Eukaryota</taxon>
        <taxon>Viridiplantae</taxon>
        <taxon>Streptophyta</taxon>
        <taxon>Embryophyta</taxon>
        <taxon>Tracheophyta</taxon>
        <taxon>Spermatophyta</taxon>
        <taxon>Magnoliopsida</taxon>
        <taxon>eudicotyledons</taxon>
        <taxon>Gunneridae</taxon>
        <taxon>Pentapetalae</taxon>
        <taxon>asterids</taxon>
        <taxon>lamiids</taxon>
        <taxon>Lamiales</taxon>
        <taxon>Lamiaceae</taxon>
        <taxon>Nepetoideae</taxon>
        <taxon>Mentheae</taxon>
        <taxon>Salviinae</taxon>
        <taxon>Salvia</taxon>
        <taxon>Salvia incertae sedis</taxon>
    </lineage>
</organism>
<reference evidence="1" key="1">
    <citation type="submission" date="2013-05" db="EMBL/GenBank/DDBJ databases">
        <title>The Mitochondrial Genome of the medicinal plant Salvia miltiorrhiza.</title>
        <authorList>
            <person name="Qian J."/>
        </authorList>
    </citation>
    <scope>NUCLEOTIDE SEQUENCE</scope>
</reference>
<dbReference type="AlphaFoldDB" id="V9P4X9"/>
<keyword evidence="1" id="KW-0496">Mitochondrion</keyword>
<dbReference type="GeneID" id="18126317"/>
<accession>V9P4X9</accession>
<name>V9P4X9_SALMI</name>
<evidence type="ECO:0000313" key="1">
    <source>
        <dbReference type="EMBL" id="AGU16576.1"/>
    </source>
</evidence>
<gene>
    <name evidence="1" type="primary">orf140</name>
    <name evidence="1" type="ORF">Salmi_Mp045</name>
</gene>
<dbReference type="EMBL" id="KF177345">
    <property type="protein sequence ID" value="AGU16576.1"/>
    <property type="molecule type" value="Genomic_DNA"/>
</dbReference>
<sequence length="140" mass="15929">MRKSPKLWTTKQRRSVSFLLCLGIQRNPMSKGELITLLLLKMRIPGNKKRSGSGPLPWDSWATNGPVAVAAWMLEVEEICCPYVAQSCQAAESPRVNPTLVLYFGFGQLVTRRLVTSEEEKSAVNRLVHRYRVRVDNRSR</sequence>
<protein>
    <submittedName>
        <fullName evidence="1">Uncharacterized protein</fullName>
    </submittedName>
</protein>
<dbReference type="KEGG" id="smil:18126317"/>
<proteinExistence type="predicted"/>